<organism evidence="2 3">
    <name type="scientific">Melanomma pulvis-pyrius CBS 109.77</name>
    <dbReference type="NCBI Taxonomy" id="1314802"/>
    <lineage>
        <taxon>Eukaryota</taxon>
        <taxon>Fungi</taxon>
        <taxon>Dikarya</taxon>
        <taxon>Ascomycota</taxon>
        <taxon>Pezizomycotina</taxon>
        <taxon>Dothideomycetes</taxon>
        <taxon>Pleosporomycetidae</taxon>
        <taxon>Pleosporales</taxon>
        <taxon>Melanommataceae</taxon>
        <taxon>Melanomma</taxon>
    </lineage>
</organism>
<feature type="compositionally biased region" description="Low complexity" evidence="1">
    <location>
        <begin position="54"/>
        <end position="64"/>
    </location>
</feature>
<proteinExistence type="predicted"/>
<feature type="region of interest" description="Disordered" evidence="1">
    <location>
        <begin position="53"/>
        <end position="103"/>
    </location>
</feature>
<name>A0A6A6XTY3_9PLEO</name>
<dbReference type="Proteomes" id="UP000799757">
    <property type="component" value="Unassembled WGS sequence"/>
</dbReference>
<evidence type="ECO:0000256" key="1">
    <source>
        <dbReference type="SAM" id="MobiDB-lite"/>
    </source>
</evidence>
<dbReference type="AlphaFoldDB" id="A0A6A6XTY3"/>
<protein>
    <submittedName>
        <fullName evidence="2">Uncharacterized protein</fullName>
    </submittedName>
</protein>
<keyword evidence="3" id="KW-1185">Reference proteome</keyword>
<gene>
    <name evidence="2" type="ORF">K505DRAFT_332974</name>
</gene>
<dbReference type="EMBL" id="MU001772">
    <property type="protein sequence ID" value="KAF2799027.1"/>
    <property type="molecule type" value="Genomic_DNA"/>
</dbReference>
<accession>A0A6A6XTY3</accession>
<evidence type="ECO:0000313" key="3">
    <source>
        <dbReference type="Proteomes" id="UP000799757"/>
    </source>
</evidence>
<reference evidence="2" key="1">
    <citation type="journal article" date="2020" name="Stud. Mycol.">
        <title>101 Dothideomycetes genomes: a test case for predicting lifestyles and emergence of pathogens.</title>
        <authorList>
            <person name="Haridas S."/>
            <person name="Albert R."/>
            <person name="Binder M."/>
            <person name="Bloem J."/>
            <person name="Labutti K."/>
            <person name="Salamov A."/>
            <person name="Andreopoulos B."/>
            <person name="Baker S."/>
            <person name="Barry K."/>
            <person name="Bills G."/>
            <person name="Bluhm B."/>
            <person name="Cannon C."/>
            <person name="Castanera R."/>
            <person name="Culley D."/>
            <person name="Daum C."/>
            <person name="Ezra D."/>
            <person name="Gonzalez J."/>
            <person name="Henrissat B."/>
            <person name="Kuo A."/>
            <person name="Liang C."/>
            <person name="Lipzen A."/>
            <person name="Lutzoni F."/>
            <person name="Magnuson J."/>
            <person name="Mondo S."/>
            <person name="Nolan M."/>
            <person name="Ohm R."/>
            <person name="Pangilinan J."/>
            <person name="Park H.-J."/>
            <person name="Ramirez L."/>
            <person name="Alfaro M."/>
            <person name="Sun H."/>
            <person name="Tritt A."/>
            <person name="Yoshinaga Y."/>
            <person name="Zwiers L.-H."/>
            <person name="Turgeon B."/>
            <person name="Goodwin S."/>
            <person name="Spatafora J."/>
            <person name="Crous P."/>
            <person name="Grigoriev I."/>
        </authorList>
    </citation>
    <scope>NUCLEOTIDE SEQUENCE</scope>
    <source>
        <strain evidence="2">CBS 109.77</strain>
    </source>
</reference>
<evidence type="ECO:0000313" key="2">
    <source>
        <dbReference type="EMBL" id="KAF2799027.1"/>
    </source>
</evidence>
<feature type="region of interest" description="Disordered" evidence="1">
    <location>
        <begin position="168"/>
        <end position="213"/>
    </location>
</feature>
<sequence>MHASADGDVRLAGRAGGEAHAANTAMSARMQALRRRRRLSPYRLMLAMLAPARGTQGTQHTQHTSCPGETRPWSPRQRLSTITTEPWAASSPSRCEPSGPGMDAAVARRHSEAHPDTRGVRLPHTGTLCHPSQNPQSSISITQYPRRGIEPAVKEQLQNPLARLRCLRRRLSSSTSSSGERRLNRHPATLPSVRARSKRPPWRHGTALAPDVA</sequence>